<evidence type="ECO:0000313" key="2">
    <source>
        <dbReference type="Proteomes" id="UP001246858"/>
    </source>
</evidence>
<accession>A0ACC6KS71</accession>
<protein>
    <submittedName>
        <fullName evidence="1">NAD(P)H dehydrogenase (Quinone)</fullName>
        <ecNumber evidence="1">1.6.5.2</ecNumber>
    </submittedName>
</protein>
<dbReference type="EMBL" id="JAVDTF010000001">
    <property type="protein sequence ID" value="MDR6782067.1"/>
    <property type="molecule type" value="Genomic_DNA"/>
</dbReference>
<dbReference type="Proteomes" id="UP001246858">
    <property type="component" value="Unassembled WGS sequence"/>
</dbReference>
<comment type="caution">
    <text evidence="1">The sequence shown here is derived from an EMBL/GenBank/DDBJ whole genome shotgun (WGS) entry which is preliminary data.</text>
</comment>
<organism evidence="1 2">
    <name type="scientific">Pedobacter africanus</name>
    <dbReference type="NCBI Taxonomy" id="151894"/>
    <lineage>
        <taxon>Bacteria</taxon>
        <taxon>Pseudomonadati</taxon>
        <taxon>Bacteroidota</taxon>
        <taxon>Sphingobacteriia</taxon>
        <taxon>Sphingobacteriales</taxon>
        <taxon>Sphingobacteriaceae</taxon>
        <taxon>Pedobacter</taxon>
    </lineage>
</organism>
<proteinExistence type="predicted"/>
<keyword evidence="1" id="KW-0560">Oxidoreductase</keyword>
<dbReference type="EC" id="1.6.5.2" evidence="1"/>
<name>A0ACC6KS71_9SPHI</name>
<gene>
    <name evidence="1" type="ORF">J2X78_000619</name>
</gene>
<sequence>MIAITGANGHLGKATIKCLLKKTGGENIIAIVREPSKLSEFEDTGITMRKADYEDMDSLNEALKGVDTLLQISTTSMGERGIGQELNVVEAAKRQGVGYIVYTSGLKPDNEAHFLAVQQCLRTEEAILNSGMSHTFLRNSLYMETIPLFMGNAIEEGGFYLSAGKGKVSFVSREDIAEALCTVLTGDGHRNKIYEITGSDSFSFDDIAALLSENQGKRIAYVDVPGEVLKEELLKSGMPEEESGWFLSLTESIKHNEFAHVEDTLERLIQRKPQTLQEYLKR</sequence>
<reference evidence="1" key="1">
    <citation type="submission" date="2023-07" db="EMBL/GenBank/DDBJ databases">
        <title>Sorghum-associated microbial communities from plants grown in Nebraska, USA.</title>
        <authorList>
            <person name="Schachtman D."/>
        </authorList>
    </citation>
    <scope>NUCLEOTIDE SEQUENCE</scope>
    <source>
        <strain evidence="1">2697</strain>
    </source>
</reference>
<evidence type="ECO:0000313" key="1">
    <source>
        <dbReference type="EMBL" id="MDR6782067.1"/>
    </source>
</evidence>
<keyword evidence="2" id="KW-1185">Reference proteome</keyword>